<reference evidence="2" key="1">
    <citation type="journal article" date="2020" name="Stud. Mycol.">
        <title>101 Dothideomycetes genomes: a test case for predicting lifestyles and emergence of pathogens.</title>
        <authorList>
            <person name="Haridas S."/>
            <person name="Albert R."/>
            <person name="Binder M."/>
            <person name="Bloem J."/>
            <person name="Labutti K."/>
            <person name="Salamov A."/>
            <person name="Andreopoulos B."/>
            <person name="Baker S."/>
            <person name="Barry K."/>
            <person name="Bills G."/>
            <person name="Bluhm B."/>
            <person name="Cannon C."/>
            <person name="Castanera R."/>
            <person name="Culley D."/>
            <person name="Daum C."/>
            <person name="Ezra D."/>
            <person name="Gonzalez J."/>
            <person name="Henrissat B."/>
            <person name="Kuo A."/>
            <person name="Liang C."/>
            <person name="Lipzen A."/>
            <person name="Lutzoni F."/>
            <person name="Magnuson J."/>
            <person name="Mondo S."/>
            <person name="Nolan M."/>
            <person name="Ohm R."/>
            <person name="Pangilinan J."/>
            <person name="Park H.-J."/>
            <person name="Ramirez L."/>
            <person name="Alfaro M."/>
            <person name="Sun H."/>
            <person name="Tritt A."/>
            <person name="Yoshinaga Y."/>
            <person name="Zwiers L.-H."/>
            <person name="Turgeon B."/>
            <person name="Goodwin S."/>
            <person name="Spatafora J."/>
            <person name="Crous P."/>
            <person name="Grigoriev I."/>
        </authorList>
    </citation>
    <scope>NUCLEOTIDE SEQUENCE</scope>
    <source>
        <strain evidence="2">CBS 690.94</strain>
    </source>
</reference>
<feature type="compositionally biased region" description="Basic residues" evidence="1">
    <location>
        <begin position="20"/>
        <end position="33"/>
    </location>
</feature>
<evidence type="ECO:0000313" key="2">
    <source>
        <dbReference type="EMBL" id="KAF2438973.1"/>
    </source>
</evidence>
<sequence>MFPSILSPVPIIGAANESQRRHHPKKKQCRSRYRNATDQSQPLVVVVSLVRNRLYHRNERPVATTVDHQRERPHHISVKISVLKILARRNFETVEPAHISVEYMIKCVGFHAGFDPGRMDPLQSDEASTLDGPSSLAAVLVACLAPSNTSGFLTWESVTGSSGSKVSVFEGCTLIQECLHVHRVCASVVPQTSQPGPDRWKRYFLNQGDIAHPGERVKGR</sequence>
<protein>
    <submittedName>
        <fullName evidence="2">Uncharacterized protein</fullName>
    </submittedName>
</protein>
<dbReference type="EMBL" id="MU001510">
    <property type="protein sequence ID" value="KAF2438973.1"/>
    <property type="molecule type" value="Genomic_DNA"/>
</dbReference>
<proteinExistence type="predicted"/>
<evidence type="ECO:0000313" key="3">
    <source>
        <dbReference type="Proteomes" id="UP000799764"/>
    </source>
</evidence>
<organism evidence="2 3">
    <name type="scientific">Karstenula rhodostoma CBS 690.94</name>
    <dbReference type="NCBI Taxonomy" id="1392251"/>
    <lineage>
        <taxon>Eukaryota</taxon>
        <taxon>Fungi</taxon>
        <taxon>Dikarya</taxon>
        <taxon>Ascomycota</taxon>
        <taxon>Pezizomycotina</taxon>
        <taxon>Dothideomycetes</taxon>
        <taxon>Pleosporomycetidae</taxon>
        <taxon>Pleosporales</taxon>
        <taxon>Massarineae</taxon>
        <taxon>Didymosphaeriaceae</taxon>
        <taxon>Karstenula</taxon>
    </lineage>
</organism>
<gene>
    <name evidence="2" type="ORF">P171DRAFT_448504</name>
</gene>
<comment type="caution">
    <text evidence="2">The sequence shown here is derived from an EMBL/GenBank/DDBJ whole genome shotgun (WGS) entry which is preliminary data.</text>
</comment>
<dbReference type="Proteomes" id="UP000799764">
    <property type="component" value="Unassembled WGS sequence"/>
</dbReference>
<feature type="region of interest" description="Disordered" evidence="1">
    <location>
        <begin position="13"/>
        <end position="36"/>
    </location>
</feature>
<accession>A0A9P4P8U1</accession>
<evidence type="ECO:0000256" key="1">
    <source>
        <dbReference type="SAM" id="MobiDB-lite"/>
    </source>
</evidence>
<dbReference type="AlphaFoldDB" id="A0A9P4P8U1"/>
<name>A0A9P4P8U1_9PLEO</name>
<keyword evidence="3" id="KW-1185">Reference proteome</keyword>